<proteinExistence type="predicted"/>
<evidence type="ECO:0000313" key="2">
    <source>
        <dbReference type="EMBL" id="OEK55646.1"/>
    </source>
</evidence>
<dbReference type="GeneID" id="69846556"/>
<evidence type="ECO:0000256" key="1">
    <source>
        <dbReference type="SAM" id="Phobius"/>
    </source>
</evidence>
<sequence length="67" mass="7969">MILVWILTMILITLLSKWYVNRLLKKQQIYIARFVITISCMVQFVVVYFLVKALVGYLVQGLNVFYH</sequence>
<comment type="caution">
    <text evidence="2">The sequence shown here is derived from an EMBL/GenBank/DDBJ whole genome shotgun (WGS) entry which is preliminary data.</text>
</comment>
<protein>
    <recommendedName>
        <fullName evidence="4">DUF1146 domain-containing protein</fullName>
    </recommendedName>
</protein>
<gene>
    <name evidence="2" type="ORF">ASS94_08570</name>
</gene>
<evidence type="ECO:0008006" key="4">
    <source>
        <dbReference type="Google" id="ProtNLM"/>
    </source>
</evidence>
<keyword evidence="1" id="KW-0812">Transmembrane</keyword>
<dbReference type="EMBL" id="LNPX01000036">
    <property type="protein sequence ID" value="OEK55646.1"/>
    <property type="molecule type" value="Genomic_DNA"/>
</dbReference>
<reference evidence="3" key="1">
    <citation type="submission" date="2015-11" db="EMBL/GenBank/DDBJ databases">
        <title>Genomic diversity of Staphylococcus saprophyticus strains from urinary tract infections, animal surfaces, and fermented foods.</title>
        <authorList>
            <person name="Wolfe B.E."/>
        </authorList>
    </citation>
    <scope>NUCLEOTIDE SEQUENCE [LARGE SCALE GENOMIC DNA]</scope>
    <source>
        <strain evidence="3">738_7</strain>
    </source>
</reference>
<dbReference type="RefSeq" id="WP_021339428.1">
    <property type="nucleotide sequence ID" value="NZ_CP013980.1"/>
</dbReference>
<accession>A0AAP7IDI9</accession>
<dbReference type="Proteomes" id="UP000095464">
    <property type="component" value="Unassembled WGS sequence"/>
</dbReference>
<evidence type="ECO:0000313" key="3">
    <source>
        <dbReference type="Proteomes" id="UP000095464"/>
    </source>
</evidence>
<name>A0AAP7IDI9_9STAP</name>
<dbReference type="AlphaFoldDB" id="A0AAP7IDI9"/>
<keyword evidence="1" id="KW-0472">Membrane</keyword>
<keyword evidence="1" id="KW-1133">Transmembrane helix</keyword>
<feature type="transmembrane region" description="Helical" evidence="1">
    <location>
        <begin position="6"/>
        <end position="24"/>
    </location>
</feature>
<organism evidence="2 3">
    <name type="scientific">Staphylococcus equorum</name>
    <dbReference type="NCBI Taxonomy" id="246432"/>
    <lineage>
        <taxon>Bacteria</taxon>
        <taxon>Bacillati</taxon>
        <taxon>Bacillota</taxon>
        <taxon>Bacilli</taxon>
        <taxon>Bacillales</taxon>
        <taxon>Staphylococcaceae</taxon>
        <taxon>Staphylococcus</taxon>
    </lineage>
</organism>
<feature type="transmembrane region" description="Helical" evidence="1">
    <location>
        <begin position="31"/>
        <end position="51"/>
    </location>
</feature>